<evidence type="ECO:0000259" key="5">
    <source>
        <dbReference type="Pfam" id="PF03976"/>
    </source>
</evidence>
<dbReference type="AlphaFoldDB" id="A0A2D2LWY1"/>
<comment type="similarity">
    <text evidence="1 4">Belongs to the polyphosphate kinase 2 (PPK2) family. Class I subfamily.</text>
</comment>
<evidence type="ECO:0000256" key="3">
    <source>
        <dbReference type="ARBA" id="ARBA00022777"/>
    </source>
</evidence>
<protein>
    <recommendedName>
        <fullName evidence="4">ADP/GDP-polyphosphate phosphotransferase</fullName>
        <ecNumber evidence="4">2.7.4.-</ecNumber>
    </recommendedName>
    <alternativeName>
        <fullName evidence="4">Polyphosphate kinase PPK2</fullName>
    </alternativeName>
</protein>
<evidence type="ECO:0000313" key="6">
    <source>
        <dbReference type="EMBL" id="ATR79537.1"/>
    </source>
</evidence>
<dbReference type="InterPro" id="IPR016898">
    <property type="entry name" value="Polyphosphate_phosphotransfera"/>
</dbReference>
<keyword evidence="3 4" id="KW-0418">Kinase</keyword>
<dbReference type="GO" id="GO:0008976">
    <property type="term" value="F:polyphosphate kinase activity"/>
    <property type="evidence" value="ECO:0007669"/>
    <property type="project" value="UniProtKB-UniRule"/>
</dbReference>
<dbReference type="GO" id="GO:0006793">
    <property type="term" value="P:phosphorus metabolic process"/>
    <property type="evidence" value="ECO:0007669"/>
    <property type="project" value="InterPro"/>
</dbReference>
<dbReference type="InterPro" id="IPR027417">
    <property type="entry name" value="P-loop_NTPase"/>
</dbReference>
<keyword evidence="2 4" id="KW-0808">Transferase</keyword>
<proteinExistence type="inferred from homology"/>
<dbReference type="PANTHER" id="PTHR34383:SF1">
    <property type="entry name" value="ADP-POLYPHOSPHATE PHOSPHOTRANSFERASE"/>
    <property type="match status" value="1"/>
</dbReference>
<dbReference type="Proteomes" id="UP000229340">
    <property type="component" value="Chromosome"/>
</dbReference>
<accession>A0A2D2LWY1</accession>
<dbReference type="EMBL" id="CP024443">
    <property type="protein sequence ID" value="ATR79537.1"/>
    <property type="molecule type" value="Genomic_DNA"/>
</dbReference>
<organism evidence="6 7">
    <name type="scientific">Faucicola osloensis</name>
    <name type="common">Moraxella osloensis</name>
    <dbReference type="NCBI Taxonomy" id="34062"/>
    <lineage>
        <taxon>Bacteria</taxon>
        <taxon>Pseudomonadati</taxon>
        <taxon>Pseudomonadota</taxon>
        <taxon>Gammaproteobacteria</taxon>
        <taxon>Moraxellales</taxon>
        <taxon>Moraxellaceae</taxon>
        <taxon>Faucicola</taxon>
    </lineage>
</organism>
<dbReference type="STRING" id="34062.AXE82_04980"/>
<dbReference type="InterPro" id="IPR022488">
    <property type="entry name" value="PPK2-related"/>
</dbReference>
<comment type="function">
    <text evidence="4">Uses inorganic polyphosphate (polyP) as a donor to convert GDP to GTP or ADP to ATP.</text>
</comment>
<feature type="domain" description="Polyphosphate kinase-2-related" evidence="5">
    <location>
        <begin position="64"/>
        <end position="288"/>
    </location>
</feature>
<sequence>MLDDLPQSQFLNDETLKNNDRLRQQMHEDLIDSYDEEIESEMDDYIQDYRYDGQPLTDSEKIARHIYFNELIRLQKELIKLQDWVVATGERIVVIFEGRDSAGKGGAIKRITQRLNPRVCRVAALPAPNDREKTQWYFQRYVAHLPAAGEIVLFDRSWYNRAGVERVMGFCTDAQYEEFFESVPEFERMLVRSGIRLIKYWFSISDDEQESRFMSRIYDPLKQWKLSPMDLESRRRWEDYTKAKEVMFERTHIPEARWWIVEGDDKKKARLNCINHLLSQIPYQEIQRDEVVLPEREHHDNYQREPIPEDMYVPNVY</sequence>
<reference evidence="7" key="1">
    <citation type="submission" date="2017-11" db="EMBL/GenBank/DDBJ databases">
        <title>Complete genome sequence of Moraxella osloensis NP7 isolated from human skin.</title>
        <authorList>
            <person name="Lee K."/>
            <person name="Lim J.Y."/>
            <person name="Hwang I."/>
        </authorList>
    </citation>
    <scope>NUCLEOTIDE SEQUENCE [LARGE SCALE GENOMIC DNA]</scope>
    <source>
        <strain evidence="7">NP7</strain>
    </source>
</reference>
<name>A0A2D2LWY1_FAUOS</name>
<evidence type="ECO:0000313" key="7">
    <source>
        <dbReference type="Proteomes" id="UP000229340"/>
    </source>
</evidence>
<dbReference type="Gene3D" id="3.40.50.300">
    <property type="entry name" value="P-loop containing nucleotide triphosphate hydrolases"/>
    <property type="match status" value="1"/>
</dbReference>
<evidence type="ECO:0000256" key="4">
    <source>
        <dbReference type="RuleBase" id="RU369062"/>
    </source>
</evidence>
<dbReference type="Pfam" id="PF03976">
    <property type="entry name" value="PPK2"/>
    <property type="match status" value="1"/>
</dbReference>
<gene>
    <name evidence="6" type="primary">ppk2</name>
    <name evidence="6" type="ORF">NP7_08795</name>
</gene>
<dbReference type="NCBIfam" id="TIGR03707">
    <property type="entry name" value="PPK2_P_aer"/>
    <property type="match status" value="1"/>
</dbReference>
<dbReference type="SUPFAM" id="SSF52540">
    <property type="entry name" value="P-loop containing nucleoside triphosphate hydrolases"/>
    <property type="match status" value="1"/>
</dbReference>
<dbReference type="InterPro" id="IPR022486">
    <property type="entry name" value="PPK2_PA0141"/>
</dbReference>
<dbReference type="PIRSF" id="PIRSF028756">
    <property type="entry name" value="PPK2_prd"/>
    <property type="match status" value="1"/>
</dbReference>
<dbReference type="EC" id="2.7.4.-" evidence="4"/>
<dbReference type="PANTHER" id="PTHR34383">
    <property type="entry name" value="POLYPHOSPHATE:AMP PHOSPHOTRANSFERASE-RELATED"/>
    <property type="match status" value="1"/>
</dbReference>
<evidence type="ECO:0000256" key="1">
    <source>
        <dbReference type="ARBA" id="ARBA00009924"/>
    </source>
</evidence>
<evidence type="ECO:0000256" key="2">
    <source>
        <dbReference type="ARBA" id="ARBA00022679"/>
    </source>
</evidence>
<comment type="subunit">
    <text evidence="4">Homotetramer.</text>
</comment>